<name>A0A4Q0NX54_9FLAO</name>
<dbReference type="RefSeq" id="WP_128760242.1">
    <property type="nucleotide sequence ID" value="NZ_QOVI01000002.1"/>
</dbReference>
<sequence>MNPSEVENFFNESRSNEDKLDYLKKRFRYGPMESKKDYENLKTEIEGCELKRHMLCRDFKSRIPSLEDFELQELWEYFGYLSFDKDSNLGTLVYNKSLKEEIDRVLNKCLEMDKD</sequence>
<keyword evidence="2" id="KW-1185">Reference proteome</keyword>
<dbReference type="AlphaFoldDB" id="A0A4Q0NX54"/>
<comment type="caution">
    <text evidence="1">The sequence shown here is derived from an EMBL/GenBank/DDBJ whole genome shotgun (WGS) entry which is preliminary data.</text>
</comment>
<proteinExistence type="predicted"/>
<gene>
    <name evidence="1" type="ORF">DSM04_102142</name>
</gene>
<protein>
    <submittedName>
        <fullName evidence="1">Uncharacterized protein</fullName>
    </submittedName>
</protein>
<evidence type="ECO:0000313" key="2">
    <source>
        <dbReference type="Proteomes" id="UP000289821"/>
    </source>
</evidence>
<organism evidence="1 2">
    <name type="scientific">Leeuwenhoekiella aestuarii</name>
    <dbReference type="NCBI Taxonomy" id="2249426"/>
    <lineage>
        <taxon>Bacteria</taxon>
        <taxon>Pseudomonadati</taxon>
        <taxon>Bacteroidota</taxon>
        <taxon>Flavobacteriia</taxon>
        <taxon>Flavobacteriales</taxon>
        <taxon>Flavobacteriaceae</taxon>
        <taxon>Leeuwenhoekiella</taxon>
    </lineage>
</organism>
<reference evidence="1 2" key="1">
    <citation type="submission" date="2018-07" db="EMBL/GenBank/DDBJ databases">
        <title>Leeuwenhoekiella genomics.</title>
        <authorList>
            <person name="Tahon G."/>
            <person name="Willems A."/>
        </authorList>
    </citation>
    <scope>NUCLEOTIDE SEQUENCE [LARGE SCALE GENOMIC DNA]</scope>
    <source>
        <strain evidence="1 2">R-50232</strain>
    </source>
</reference>
<dbReference type="EMBL" id="QOVI01000002">
    <property type="protein sequence ID" value="RXG16564.1"/>
    <property type="molecule type" value="Genomic_DNA"/>
</dbReference>
<accession>A0A4Q0NX54</accession>
<dbReference type="Proteomes" id="UP000289821">
    <property type="component" value="Unassembled WGS sequence"/>
</dbReference>
<evidence type="ECO:0000313" key="1">
    <source>
        <dbReference type="EMBL" id="RXG16564.1"/>
    </source>
</evidence>